<comment type="caution">
    <text evidence="1">The sequence shown here is derived from an EMBL/GenBank/DDBJ whole genome shotgun (WGS) entry which is preliminary data.</text>
</comment>
<name>A0A2R6NNQ4_9APHY</name>
<dbReference type="Proteomes" id="UP000186601">
    <property type="component" value="Unassembled WGS sequence"/>
</dbReference>
<reference evidence="1 2" key="1">
    <citation type="submission" date="2018-02" db="EMBL/GenBank/DDBJ databases">
        <title>Genome sequence of the basidiomycete white-rot fungus Phlebia centrifuga.</title>
        <authorList>
            <person name="Granchi Z."/>
            <person name="Peng M."/>
            <person name="de Vries R.P."/>
            <person name="Hilden K."/>
            <person name="Makela M.R."/>
            <person name="Grigoriev I."/>
            <person name="Riley R."/>
        </authorList>
    </citation>
    <scope>NUCLEOTIDE SEQUENCE [LARGE SCALE GENOMIC DNA]</scope>
    <source>
        <strain evidence="1 2">FBCC195</strain>
    </source>
</reference>
<keyword evidence="2" id="KW-1185">Reference proteome</keyword>
<sequence length="65" mass="6744">MLRTTLMTIDPGRHLELPEVLVEVTVAAGVPKVGVGTGLLAPFIPNATSESCANPTEAGDARKTE</sequence>
<dbReference type="AlphaFoldDB" id="A0A2R6NNQ4"/>
<gene>
    <name evidence="1" type="ORF">PHLCEN_2v10146</name>
</gene>
<proteinExistence type="predicted"/>
<organism evidence="1 2">
    <name type="scientific">Hermanssonia centrifuga</name>
    <dbReference type="NCBI Taxonomy" id="98765"/>
    <lineage>
        <taxon>Eukaryota</taxon>
        <taxon>Fungi</taxon>
        <taxon>Dikarya</taxon>
        <taxon>Basidiomycota</taxon>
        <taxon>Agaricomycotina</taxon>
        <taxon>Agaricomycetes</taxon>
        <taxon>Polyporales</taxon>
        <taxon>Meruliaceae</taxon>
        <taxon>Hermanssonia</taxon>
    </lineage>
</organism>
<accession>A0A2R6NNQ4</accession>
<protein>
    <submittedName>
        <fullName evidence="1">Uncharacterized protein</fullName>
    </submittedName>
</protein>
<dbReference type="EMBL" id="MLYV02001021">
    <property type="protein sequence ID" value="PSR74074.1"/>
    <property type="molecule type" value="Genomic_DNA"/>
</dbReference>
<evidence type="ECO:0000313" key="2">
    <source>
        <dbReference type="Proteomes" id="UP000186601"/>
    </source>
</evidence>
<evidence type="ECO:0000313" key="1">
    <source>
        <dbReference type="EMBL" id="PSR74074.1"/>
    </source>
</evidence>